<evidence type="ECO:0000313" key="3">
    <source>
        <dbReference type="Proteomes" id="UP000550729"/>
    </source>
</evidence>
<reference evidence="2 3" key="1">
    <citation type="submission" date="2020-04" db="EMBL/GenBank/DDBJ databases">
        <title>Gordonia sp. nov. TBRC 11910.</title>
        <authorList>
            <person name="Suriyachadkun C."/>
        </authorList>
    </citation>
    <scope>NUCLEOTIDE SEQUENCE [LARGE SCALE GENOMIC DNA]</scope>
    <source>
        <strain evidence="2 3">TBRC 11910</strain>
    </source>
</reference>
<feature type="domain" description="DUF58" evidence="1">
    <location>
        <begin position="60"/>
        <end position="274"/>
    </location>
</feature>
<dbReference type="InterPro" id="IPR002881">
    <property type="entry name" value="DUF58"/>
</dbReference>
<accession>A0A848KR12</accession>
<sequence length="316" mass="34439">MPDAREANSQLPSFGAGLLEDPKLTAALKSLELTVRRKLDGVLQGEHLGLIPGPGSEPGEARGYQPGDDIRRMEWSVTARTTQPHVRQMIADRELETWLLVDVSASLDFGTVNCTKRDLAVAASAAMVHLTAGGGNRIGAVIITGDKVVRVPARGGRAHAQNLLKTIATTRRTGDHVRGDLREGLEALRRPERRRGLVVVISDFLGPITWDRPLRALGGHHELLGVEILDPRDLDLPDVGEIRLADAESGEVRDVVLTDAVRRDFSAAAHEHSKKVQREFRSCGGPTLTLRTDRDWISDTVRFVAQRRRGLAAGVG</sequence>
<proteinExistence type="predicted"/>
<dbReference type="RefSeq" id="WP_170192871.1">
    <property type="nucleotide sequence ID" value="NZ_JABBNB010000003.1"/>
</dbReference>
<evidence type="ECO:0000259" key="1">
    <source>
        <dbReference type="Pfam" id="PF01882"/>
    </source>
</evidence>
<dbReference type="Pfam" id="PF01882">
    <property type="entry name" value="DUF58"/>
    <property type="match status" value="1"/>
</dbReference>
<dbReference type="Gene3D" id="3.40.50.410">
    <property type="entry name" value="von Willebrand factor, type A domain"/>
    <property type="match status" value="1"/>
</dbReference>
<gene>
    <name evidence="2" type="ORF">HH308_03960</name>
</gene>
<comment type="caution">
    <text evidence="2">The sequence shown here is derived from an EMBL/GenBank/DDBJ whole genome shotgun (WGS) entry which is preliminary data.</text>
</comment>
<dbReference type="PANTHER" id="PTHR33608">
    <property type="entry name" value="BLL2464 PROTEIN"/>
    <property type="match status" value="1"/>
</dbReference>
<name>A0A848KR12_9ACTN</name>
<dbReference type="AlphaFoldDB" id="A0A848KR12"/>
<organism evidence="2 3">
    <name type="scientific">Gordonia asplenii</name>
    <dbReference type="NCBI Taxonomy" id="2725283"/>
    <lineage>
        <taxon>Bacteria</taxon>
        <taxon>Bacillati</taxon>
        <taxon>Actinomycetota</taxon>
        <taxon>Actinomycetes</taxon>
        <taxon>Mycobacteriales</taxon>
        <taxon>Gordoniaceae</taxon>
        <taxon>Gordonia</taxon>
    </lineage>
</organism>
<dbReference type="SUPFAM" id="SSF53300">
    <property type="entry name" value="vWA-like"/>
    <property type="match status" value="1"/>
</dbReference>
<dbReference type="EMBL" id="JABBNB010000003">
    <property type="protein sequence ID" value="NMO00367.1"/>
    <property type="molecule type" value="Genomic_DNA"/>
</dbReference>
<protein>
    <submittedName>
        <fullName evidence="2">DUF58 domain-containing protein</fullName>
    </submittedName>
</protein>
<keyword evidence="3" id="KW-1185">Reference proteome</keyword>
<dbReference type="PANTHER" id="PTHR33608:SF6">
    <property type="entry name" value="BLL2464 PROTEIN"/>
    <property type="match status" value="1"/>
</dbReference>
<dbReference type="InterPro" id="IPR036465">
    <property type="entry name" value="vWFA_dom_sf"/>
</dbReference>
<evidence type="ECO:0000313" key="2">
    <source>
        <dbReference type="EMBL" id="NMO00367.1"/>
    </source>
</evidence>
<dbReference type="Proteomes" id="UP000550729">
    <property type="component" value="Unassembled WGS sequence"/>
</dbReference>